<evidence type="ECO:0000256" key="4">
    <source>
        <dbReference type="ARBA" id="ARBA00022741"/>
    </source>
</evidence>
<feature type="transmembrane region" description="Helical" evidence="8">
    <location>
        <begin position="39"/>
        <end position="63"/>
    </location>
</feature>
<evidence type="ECO:0000256" key="3">
    <source>
        <dbReference type="ARBA" id="ARBA00022692"/>
    </source>
</evidence>
<dbReference type="InterPro" id="IPR009834">
    <property type="entry name" value="Ureide_permease"/>
</dbReference>
<dbReference type="AlphaFoldDB" id="I0K8F1"/>
<dbReference type="GO" id="GO:0005524">
    <property type="term" value="F:ATP binding"/>
    <property type="evidence" value="ECO:0007669"/>
    <property type="project" value="UniProtKB-KW"/>
</dbReference>
<dbReference type="STRING" id="1166018.FAES_2395"/>
<dbReference type="KEGG" id="fae:FAES_2395"/>
<feature type="transmembrane region" description="Helical" evidence="8">
    <location>
        <begin position="168"/>
        <end position="187"/>
    </location>
</feature>
<feature type="transmembrane region" description="Helical" evidence="8">
    <location>
        <begin position="83"/>
        <end position="102"/>
    </location>
</feature>
<evidence type="ECO:0000256" key="1">
    <source>
        <dbReference type="ARBA" id="ARBA00004141"/>
    </source>
</evidence>
<keyword evidence="4" id="KW-0547">Nucleotide-binding</keyword>
<evidence type="ECO:0000256" key="5">
    <source>
        <dbReference type="ARBA" id="ARBA00022840"/>
    </source>
</evidence>
<dbReference type="eggNOG" id="COG4975">
    <property type="taxonomic scope" value="Bacteria"/>
</dbReference>
<dbReference type="OrthoDB" id="110585at2"/>
<name>I0K8F1_9BACT</name>
<evidence type="ECO:0000256" key="7">
    <source>
        <dbReference type="ARBA" id="ARBA00023136"/>
    </source>
</evidence>
<dbReference type="GO" id="GO:0016020">
    <property type="term" value="C:membrane"/>
    <property type="evidence" value="ECO:0007669"/>
    <property type="project" value="UniProtKB-SubCell"/>
</dbReference>
<dbReference type="RefSeq" id="WP_015331503.1">
    <property type="nucleotide sequence ID" value="NC_020054.1"/>
</dbReference>
<dbReference type="Pfam" id="PF07168">
    <property type="entry name" value="Ureide_permease"/>
    <property type="match status" value="2"/>
</dbReference>
<feature type="transmembrane region" description="Helical" evidence="8">
    <location>
        <begin position="6"/>
        <end position="27"/>
    </location>
</feature>
<evidence type="ECO:0000256" key="2">
    <source>
        <dbReference type="ARBA" id="ARBA00022448"/>
    </source>
</evidence>
<feature type="transmembrane region" description="Helical" evidence="8">
    <location>
        <begin position="278"/>
        <end position="297"/>
    </location>
</feature>
<feature type="transmembrane region" description="Helical" evidence="8">
    <location>
        <begin position="109"/>
        <end position="129"/>
    </location>
</feature>
<feature type="transmembrane region" description="Helical" evidence="8">
    <location>
        <begin position="135"/>
        <end position="156"/>
    </location>
</feature>
<dbReference type="Proteomes" id="UP000011058">
    <property type="component" value="Chromosome"/>
</dbReference>
<dbReference type="InterPro" id="IPR030189">
    <property type="entry name" value="UPS_plant"/>
</dbReference>
<keyword evidence="5" id="KW-0067">ATP-binding</keyword>
<feature type="transmembrane region" description="Helical" evidence="8">
    <location>
        <begin position="207"/>
        <end position="230"/>
    </location>
</feature>
<proteinExistence type="predicted"/>
<dbReference type="EMBL" id="HE796683">
    <property type="protein sequence ID" value="CCH00404.1"/>
    <property type="molecule type" value="Genomic_DNA"/>
</dbReference>
<dbReference type="GO" id="GO:0022857">
    <property type="term" value="F:transmembrane transporter activity"/>
    <property type="evidence" value="ECO:0007669"/>
    <property type="project" value="InterPro"/>
</dbReference>
<protein>
    <submittedName>
        <fullName evidence="9">Putative integral membrane protein</fullName>
    </submittedName>
</protein>
<dbReference type="HOGENOM" id="CLU_078158_0_0_10"/>
<comment type="subcellular location">
    <subcellularLocation>
        <location evidence="1">Membrane</location>
        <topology evidence="1">Multi-pass membrane protein</topology>
    </subcellularLocation>
</comment>
<keyword evidence="6 8" id="KW-1133">Transmembrane helix</keyword>
<evidence type="ECO:0000256" key="6">
    <source>
        <dbReference type="ARBA" id="ARBA00022989"/>
    </source>
</evidence>
<organism evidence="9 10">
    <name type="scientific">Fibrella aestuarina BUZ 2</name>
    <dbReference type="NCBI Taxonomy" id="1166018"/>
    <lineage>
        <taxon>Bacteria</taxon>
        <taxon>Pseudomonadati</taxon>
        <taxon>Bacteroidota</taxon>
        <taxon>Cytophagia</taxon>
        <taxon>Cytophagales</taxon>
        <taxon>Spirosomataceae</taxon>
        <taxon>Fibrella</taxon>
    </lineage>
</organism>
<feature type="transmembrane region" description="Helical" evidence="8">
    <location>
        <begin position="317"/>
        <end position="335"/>
    </location>
</feature>
<sequence length="336" mass="35068">MFIIESYTTAVLFCIVTMLCWGSWANTQKLAAGSWRFELFYWDYVLGIVALALLSAFTLGSIGEGGRSFIADVQQASTANIGSAIWGGVLFNAANILLGAAIAIAGMSVAFPVGIGLALVIGVVVNYLNAPVGNAGLLFGGMALIVVAILLNAFAYRRTATGGTGLSTKGLLLSVVAGCLMGLFYGYVAQAMFPNFDVPEPGKLSPYTAVVFFALGILVSNLLFNSLLMWRPFIGTSVSYADYFRGSGRDHLTGVLGGMIWCLGMSFSILASDKAGPAISYGLGQGATVVAAIWGIYVWKEFGGAARAAAPKGVGTLLNGMLLCYIIGIGLLIVAR</sequence>
<accession>I0K8F1</accession>
<reference evidence="9 10" key="1">
    <citation type="journal article" date="2012" name="J. Bacteriol.">
        <title>Genome Sequence of Fibrella aestuarina BUZ 2T, a Filamentous Marine Bacterium.</title>
        <authorList>
            <person name="Filippini M."/>
            <person name="Qi W."/>
            <person name="Blom J."/>
            <person name="Goesmann A."/>
            <person name="Smits T.H."/>
            <person name="Bagheri H.C."/>
        </authorList>
    </citation>
    <scope>NUCLEOTIDE SEQUENCE [LARGE SCALE GENOMIC DNA]</scope>
    <source>
        <strain evidence="10">BUZ 2T</strain>
    </source>
</reference>
<keyword evidence="3 8" id="KW-0812">Transmembrane</keyword>
<gene>
    <name evidence="9" type="ORF">FAES_2395</name>
</gene>
<keyword evidence="7 8" id="KW-0472">Membrane</keyword>
<evidence type="ECO:0000313" key="10">
    <source>
        <dbReference type="Proteomes" id="UP000011058"/>
    </source>
</evidence>
<dbReference type="PATRIC" id="fig|1166018.3.peg.4154"/>
<dbReference type="PANTHER" id="PTHR31081">
    <property type="entry name" value="UREIDE PERMEASE 1-RELATED-RELATED"/>
    <property type="match status" value="1"/>
</dbReference>
<keyword evidence="2" id="KW-0813">Transport</keyword>
<keyword evidence="10" id="KW-1185">Reference proteome</keyword>
<feature type="transmembrane region" description="Helical" evidence="8">
    <location>
        <begin position="251"/>
        <end position="272"/>
    </location>
</feature>
<evidence type="ECO:0000256" key="8">
    <source>
        <dbReference type="SAM" id="Phobius"/>
    </source>
</evidence>
<evidence type="ECO:0000313" key="9">
    <source>
        <dbReference type="EMBL" id="CCH00404.1"/>
    </source>
</evidence>